<name>A0A098LH65_9BACT</name>
<dbReference type="Proteomes" id="UP000030185">
    <property type="component" value="Unassembled WGS sequence"/>
</dbReference>
<dbReference type="EMBL" id="BBLT01000007">
    <property type="protein sequence ID" value="GAL86321.1"/>
    <property type="molecule type" value="Genomic_DNA"/>
</dbReference>
<accession>A0A098LH65</accession>
<keyword evidence="2" id="KW-1185">Reference proteome</keyword>
<evidence type="ECO:0000313" key="1">
    <source>
        <dbReference type="EMBL" id="GAL86321.1"/>
    </source>
</evidence>
<comment type="caution">
    <text evidence="1">The sequence shown here is derived from an EMBL/GenBank/DDBJ whole genome shotgun (WGS) entry which is preliminary data.</text>
</comment>
<dbReference type="STRING" id="153721.MYP_3550"/>
<organism evidence="1 2">
    <name type="scientific">Sporocytophaga myxococcoides</name>
    <dbReference type="NCBI Taxonomy" id="153721"/>
    <lineage>
        <taxon>Bacteria</taxon>
        <taxon>Pseudomonadati</taxon>
        <taxon>Bacteroidota</taxon>
        <taxon>Cytophagia</taxon>
        <taxon>Cytophagales</taxon>
        <taxon>Cytophagaceae</taxon>
        <taxon>Sporocytophaga</taxon>
    </lineage>
</organism>
<reference evidence="1 2" key="1">
    <citation type="submission" date="2014-09" db="EMBL/GenBank/DDBJ databases">
        <title>Sporocytophaga myxococcoides PG-01 genome sequencing.</title>
        <authorList>
            <person name="Liu L."/>
            <person name="Gao P.J."/>
            <person name="Chen G.J."/>
            <person name="Wang L.S."/>
        </authorList>
    </citation>
    <scope>NUCLEOTIDE SEQUENCE [LARGE SCALE GENOMIC DNA]</scope>
    <source>
        <strain evidence="1 2">PG-01</strain>
    </source>
</reference>
<evidence type="ECO:0000313" key="2">
    <source>
        <dbReference type="Proteomes" id="UP000030185"/>
    </source>
</evidence>
<dbReference type="AlphaFoldDB" id="A0A098LH65"/>
<dbReference type="OrthoDB" id="975570at2"/>
<dbReference type="eggNOG" id="ENOG50336EM">
    <property type="taxonomic scope" value="Bacteria"/>
</dbReference>
<gene>
    <name evidence="1" type="ORF">MYP_3550</name>
</gene>
<protein>
    <submittedName>
        <fullName evidence="1">Uncharacterized protein</fullName>
    </submittedName>
</protein>
<sequence length="351" mass="39925">MLDISFNYKTLFKLAIGHNFYADRPGEDLKIVLASESSGLFRKLDLITKEDAGECFFLYAPEKVEGLLNLIEKKELKLTYLLYTKNQYFSNFTDVSLENNSKIFYFSNNRVIKDNETLLLHHGQFAGTKERYSLKKEIVLLGGDKGCKFEFKNDFNQVVLVKEVAPGGSIAINNTHLPLGLYFLYENETLKDSFVLYTNAPILKPVGIIDISLTGSIKDELIEGIKSFDIPFYSYKIVFNSRSTYWKYLLISKYNSGLKNTVIDSGSGDLKFSGPQEVKLNNGASAIMFISDQPLPLKQMYDYRFQLKHAKNGSSGGKVIMDKLPFASFEMIKPESRDEQSKIFSEIIIHI</sequence>
<proteinExistence type="predicted"/>
<dbReference type="RefSeq" id="WP_045466006.1">
    <property type="nucleotide sequence ID" value="NZ_BBLT01000007.1"/>
</dbReference>